<dbReference type="GO" id="GO:0004803">
    <property type="term" value="F:transposase activity"/>
    <property type="evidence" value="ECO:0007669"/>
    <property type="project" value="InterPro"/>
</dbReference>
<organism evidence="2 3">
    <name type="scientific">candidate division LCP-89 bacterium B3_LCP</name>
    <dbReference type="NCBI Taxonomy" id="2012998"/>
    <lineage>
        <taxon>Bacteria</taxon>
        <taxon>Pseudomonadati</taxon>
        <taxon>Bacteria division LCP-89</taxon>
    </lineage>
</organism>
<protein>
    <submittedName>
        <fullName evidence="2">Transposase</fullName>
    </submittedName>
</protein>
<proteinExistence type="predicted"/>
<dbReference type="SUPFAM" id="SSF143422">
    <property type="entry name" value="Transposase IS200-like"/>
    <property type="match status" value="1"/>
</dbReference>
<evidence type="ECO:0000259" key="1">
    <source>
        <dbReference type="SMART" id="SM01321"/>
    </source>
</evidence>
<evidence type="ECO:0000313" key="3">
    <source>
        <dbReference type="Proteomes" id="UP000319619"/>
    </source>
</evidence>
<name>A0A532UU31_UNCL8</name>
<dbReference type="PANTHER" id="PTHR36966">
    <property type="entry name" value="REP-ASSOCIATED TYROSINE TRANSPOSASE"/>
    <property type="match status" value="1"/>
</dbReference>
<sequence>MTRRISPNHRQSIRLRNRDYGKPGLYFLTICVKDRECVLGEVVEGEMHLSEFGKIVKTCWDDLPNHYPHIKLDDFVVMPNHVHGIIVLTDTEINDEINVGAGFAEGTLKGKPAPTRHHPLSEIIRALKTFSSRRINKIRHTPGVSFWQRNYYERVLRRGELNHYRQYIHDNPADWSTDSENPDNS</sequence>
<feature type="domain" description="Transposase IS200-like" evidence="1">
    <location>
        <begin position="22"/>
        <end position="171"/>
    </location>
</feature>
<dbReference type="SMART" id="SM01321">
    <property type="entry name" value="Y1_Tnp"/>
    <property type="match status" value="1"/>
</dbReference>
<dbReference type="EMBL" id="NJBN01000010">
    <property type="protein sequence ID" value="TKJ38450.1"/>
    <property type="molecule type" value="Genomic_DNA"/>
</dbReference>
<dbReference type="PANTHER" id="PTHR36966:SF1">
    <property type="entry name" value="REP-ASSOCIATED TYROSINE TRANSPOSASE"/>
    <property type="match status" value="1"/>
</dbReference>
<dbReference type="Gene3D" id="3.30.70.1290">
    <property type="entry name" value="Transposase IS200-like"/>
    <property type="match status" value="1"/>
</dbReference>
<reference evidence="2 3" key="1">
    <citation type="submission" date="2017-06" db="EMBL/GenBank/DDBJ databases">
        <title>Novel microbial phyla capable of carbon fixation and sulfur reduction in deep-sea sediments.</title>
        <authorList>
            <person name="Huang J."/>
            <person name="Baker B."/>
            <person name="Wang Y."/>
        </authorList>
    </citation>
    <scope>NUCLEOTIDE SEQUENCE [LARGE SCALE GENOMIC DNA]</scope>
    <source>
        <strain evidence="2">B3_LCP</strain>
    </source>
</reference>
<dbReference type="InterPro" id="IPR036515">
    <property type="entry name" value="Transposase_17_sf"/>
</dbReference>
<dbReference type="GO" id="GO:0043565">
    <property type="term" value="F:sequence-specific DNA binding"/>
    <property type="evidence" value="ECO:0007669"/>
    <property type="project" value="TreeGrafter"/>
</dbReference>
<gene>
    <name evidence="2" type="ORF">CEE37_13105</name>
</gene>
<comment type="caution">
    <text evidence="2">The sequence shown here is derived from an EMBL/GenBank/DDBJ whole genome shotgun (WGS) entry which is preliminary data.</text>
</comment>
<dbReference type="InterPro" id="IPR002686">
    <property type="entry name" value="Transposase_17"/>
</dbReference>
<accession>A0A532UU31</accession>
<dbReference type="AlphaFoldDB" id="A0A532UU31"/>
<dbReference type="GO" id="GO:0006313">
    <property type="term" value="P:DNA transposition"/>
    <property type="evidence" value="ECO:0007669"/>
    <property type="project" value="InterPro"/>
</dbReference>
<dbReference type="Proteomes" id="UP000319619">
    <property type="component" value="Unassembled WGS sequence"/>
</dbReference>
<dbReference type="InterPro" id="IPR052715">
    <property type="entry name" value="RAYT_transposase"/>
</dbReference>
<evidence type="ECO:0000313" key="2">
    <source>
        <dbReference type="EMBL" id="TKJ38450.1"/>
    </source>
</evidence>